<dbReference type="Gene3D" id="3.40.50.1820">
    <property type="entry name" value="alpha/beta hydrolase"/>
    <property type="match status" value="1"/>
</dbReference>
<evidence type="ECO:0000313" key="5">
    <source>
        <dbReference type="Proteomes" id="UP000516148"/>
    </source>
</evidence>
<dbReference type="PANTHER" id="PTHR43722:SF1">
    <property type="entry name" value="PROLINE IMINOPEPTIDASE"/>
    <property type="match status" value="1"/>
</dbReference>
<accession>A0A7H0LP44</accession>
<dbReference type="Pfam" id="PF00561">
    <property type="entry name" value="Abhydrolase_1"/>
    <property type="match status" value="1"/>
</dbReference>
<dbReference type="PANTHER" id="PTHR43722">
    <property type="entry name" value="PROLINE IMINOPEPTIDASE"/>
    <property type="match status" value="1"/>
</dbReference>
<evidence type="ECO:0000259" key="2">
    <source>
        <dbReference type="Pfam" id="PF00561"/>
    </source>
</evidence>
<dbReference type="KEGG" id="spap:H3Z74_10095"/>
<reference evidence="4 5" key="1">
    <citation type="submission" date="2020-09" db="EMBL/GenBank/DDBJ databases">
        <title>Sphingomonas sp., a new species isolated from pork steak.</title>
        <authorList>
            <person name="Heidler von Heilborn D."/>
        </authorList>
    </citation>
    <scope>NUCLEOTIDE SEQUENCE [LARGE SCALE GENOMIC DNA]</scope>
    <source>
        <strain evidence="5">S8-3T</strain>
    </source>
</reference>
<dbReference type="Pfam" id="PF08386">
    <property type="entry name" value="Abhydrolase_4"/>
    <property type="match status" value="1"/>
</dbReference>
<proteinExistence type="predicted"/>
<dbReference type="InterPro" id="IPR000073">
    <property type="entry name" value="AB_hydrolase_1"/>
</dbReference>
<dbReference type="GO" id="GO:0005737">
    <property type="term" value="C:cytoplasm"/>
    <property type="evidence" value="ECO:0007669"/>
    <property type="project" value="InterPro"/>
</dbReference>
<keyword evidence="4" id="KW-0378">Hydrolase</keyword>
<dbReference type="InterPro" id="IPR013595">
    <property type="entry name" value="Pept_S33_TAP-like_C"/>
</dbReference>
<dbReference type="GO" id="GO:0006508">
    <property type="term" value="P:proteolysis"/>
    <property type="evidence" value="ECO:0007669"/>
    <property type="project" value="InterPro"/>
</dbReference>
<dbReference type="RefSeq" id="WP_187763728.1">
    <property type="nucleotide sequence ID" value="NZ_CP061038.1"/>
</dbReference>
<gene>
    <name evidence="4" type="ORF">H3Z74_10095</name>
</gene>
<name>A0A7H0LP44_9SPHN</name>
<protein>
    <recommendedName>
        <fullName evidence="1">Proline iminopeptidase</fullName>
    </recommendedName>
</protein>
<dbReference type="Proteomes" id="UP000516148">
    <property type="component" value="Chromosome"/>
</dbReference>
<feature type="domain" description="Peptidase S33 tripeptidyl aminopeptidase-like C-terminal" evidence="3">
    <location>
        <begin position="377"/>
        <end position="442"/>
    </location>
</feature>
<dbReference type="GO" id="GO:0004177">
    <property type="term" value="F:aminopeptidase activity"/>
    <property type="evidence" value="ECO:0007669"/>
    <property type="project" value="UniProtKB-EC"/>
</dbReference>
<evidence type="ECO:0000256" key="1">
    <source>
        <dbReference type="ARBA" id="ARBA00021843"/>
    </source>
</evidence>
<evidence type="ECO:0000259" key="3">
    <source>
        <dbReference type="Pfam" id="PF08386"/>
    </source>
</evidence>
<dbReference type="EMBL" id="CP061038">
    <property type="protein sequence ID" value="QNQ11447.1"/>
    <property type="molecule type" value="Genomic_DNA"/>
</dbReference>
<dbReference type="AlphaFoldDB" id="A0A7H0LP44"/>
<sequence length="483" mass="52464">MILLSGMALLTGIPNATAQSRPGAAALTSQPALLRLDDGGLVAIRQGWFRVPENRATKDSRQIELPFIQIPSASKDPARPVIFLLAGGPGSSWIDFFNGPQGREQVLFYRQFADVVLFDQRGAIHAAPALDCPAVERIPAATPLTDAVYIDAMRKVAMACKTGWEKAGVDLRAYETIANAADVDALRAALGYGRISLIAGSYGSHLAIALMRYHPQSIERAIIWGMEGPDDTYDIPDGILQSLKTQAAAAEADPKLRPYLPPGGLIAALRTVVARLRERPTTVEIEGGGTITLGALDLQRALTTQANRGGEWPAFVTALYRGDYRPLADIALRQRDIRLSRSVLFAMDCASGLSEVGQRLIRDSPATPLLGDINLPYFATCDIWDSPDLGPSFRALLQTDIPILLFHGDWDVSTPLANSQAAIRGFSKGKFAVVHGGTHGVWEELFQYWMPLRSTVRDFMLGDDPDLPAEIALPAIDYRIPEE</sequence>
<keyword evidence="5" id="KW-1185">Reference proteome</keyword>
<dbReference type="InterPro" id="IPR029058">
    <property type="entry name" value="AB_hydrolase_fold"/>
</dbReference>
<evidence type="ECO:0000313" key="4">
    <source>
        <dbReference type="EMBL" id="QNQ11447.1"/>
    </source>
</evidence>
<dbReference type="SUPFAM" id="SSF53474">
    <property type="entry name" value="alpha/beta-Hydrolases"/>
    <property type="match status" value="1"/>
</dbReference>
<feature type="domain" description="AB hydrolase-1" evidence="2">
    <location>
        <begin position="80"/>
        <end position="226"/>
    </location>
</feature>
<organism evidence="4 5">
    <name type="scientific">Sphingomonas alpina</name>
    <dbReference type="NCBI Taxonomy" id="653931"/>
    <lineage>
        <taxon>Bacteria</taxon>
        <taxon>Pseudomonadati</taxon>
        <taxon>Pseudomonadota</taxon>
        <taxon>Alphaproteobacteria</taxon>
        <taxon>Sphingomonadales</taxon>
        <taxon>Sphingomonadaceae</taxon>
        <taxon>Sphingomonas</taxon>
    </lineage>
</organism>
<dbReference type="InterPro" id="IPR005944">
    <property type="entry name" value="Pro_iminopeptidase"/>
</dbReference>